<name>A0A1E8FHV5_9ALTE</name>
<dbReference type="Gene3D" id="2.60.40.680">
    <property type="match status" value="1"/>
</dbReference>
<organism evidence="2 3">
    <name type="scientific">Alteromonas lipolytica</name>
    <dbReference type="NCBI Taxonomy" id="1856405"/>
    <lineage>
        <taxon>Bacteria</taxon>
        <taxon>Pseudomonadati</taxon>
        <taxon>Pseudomonadota</taxon>
        <taxon>Gammaproteobacteria</taxon>
        <taxon>Alteromonadales</taxon>
        <taxon>Alteromonadaceae</taxon>
        <taxon>Alteromonas/Salinimonas group</taxon>
        <taxon>Alteromonas</taxon>
    </lineage>
</organism>
<dbReference type="Proteomes" id="UP000176037">
    <property type="component" value="Unassembled WGS sequence"/>
</dbReference>
<dbReference type="AlphaFoldDB" id="A0A1E8FHV5"/>
<evidence type="ECO:0000313" key="3">
    <source>
        <dbReference type="Proteomes" id="UP000176037"/>
    </source>
</evidence>
<evidence type="ECO:0000256" key="1">
    <source>
        <dbReference type="SAM" id="Phobius"/>
    </source>
</evidence>
<dbReference type="SUPFAM" id="SSF49384">
    <property type="entry name" value="Carbohydrate-binding domain"/>
    <property type="match status" value="1"/>
</dbReference>
<keyword evidence="3" id="KW-1185">Reference proteome</keyword>
<protein>
    <recommendedName>
        <fullName evidence="4">Cohesin domain-containing protein</fullName>
    </recommendedName>
</protein>
<keyword evidence="1" id="KW-0472">Membrane</keyword>
<evidence type="ECO:0000313" key="2">
    <source>
        <dbReference type="EMBL" id="OFI35198.1"/>
    </source>
</evidence>
<accession>A0A1E8FHV5</accession>
<dbReference type="EMBL" id="MJIC01000010">
    <property type="protein sequence ID" value="OFI35198.1"/>
    <property type="molecule type" value="Genomic_DNA"/>
</dbReference>
<sequence>MKSVVFTVVLLFGGVANASIMLWLDPAVQSDVATGDEVSLTLMVGGLGDGVPDSLGAFDVDIMFDESLLTFMSYDLFDGLGDIDAFEADDISWGYDGASTINLAEVSYLFDFELDALQSSSFALADIVFQVGALAAGESTTVSLSPLEFSDSSGVSLLVDLGDDAVITAAQTAVSAPASSALLGFSFLLLYLRRQTRTAHTKNLSTTIANC</sequence>
<keyword evidence="1" id="KW-1133">Transmembrane helix</keyword>
<evidence type="ECO:0008006" key="4">
    <source>
        <dbReference type="Google" id="ProtNLM"/>
    </source>
</evidence>
<dbReference type="STRING" id="1856405.BFC17_16795"/>
<gene>
    <name evidence="2" type="ORF">BFC17_16795</name>
</gene>
<keyword evidence="1" id="KW-0812">Transmembrane</keyword>
<reference evidence="2 3" key="1">
    <citation type="submission" date="2016-09" db="EMBL/GenBank/DDBJ databases">
        <title>Alteromonas lipolytica, a new species isolated from sea water.</title>
        <authorList>
            <person name="Wu Y.-H."/>
            <person name="Cheng H."/>
            <person name="Xu X.-W."/>
        </authorList>
    </citation>
    <scope>NUCLEOTIDE SEQUENCE [LARGE SCALE GENOMIC DNA]</scope>
    <source>
        <strain evidence="2 3">JW12</strain>
    </source>
</reference>
<dbReference type="GO" id="GO:0030246">
    <property type="term" value="F:carbohydrate binding"/>
    <property type="evidence" value="ECO:0007669"/>
    <property type="project" value="InterPro"/>
</dbReference>
<comment type="caution">
    <text evidence="2">The sequence shown here is derived from an EMBL/GenBank/DDBJ whole genome shotgun (WGS) entry which is preliminary data.</text>
</comment>
<feature type="transmembrane region" description="Helical" evidence="1">
    <location>
        <begin position="174"/>
        <end position="192"/>
    </location>
</feature>
<dbReference type="InterPro" id="IPR008965">
    <property type="entry name" value="CBM2/CBM3_carb-bd_dom_sf"/>
</dbReference>
<proteinExistence type="predicted"/>